<name>A0ABQ3YZW2_9ACTN</name>
<organism evidence="1 2">
    <name type="scientific">Paractinoplanes durhamensis</name>
    <dbReference type="NCBI Taxonomy" id="113563"/>
    <lineage>
        <taxon>Bacteria</taxon>
        <taxon>Bacillati</taxon>
        <taxon>Actinomycetota</taxon>
        <taxon>Actinomycetes</taxon>
        <taxon>Micromonosporales</taxon>
        <taxon>Micromonosporaceae</taxon>
        <taxon>Paractinoplanes</taxon>
    </lineage>
</organism>
<accession>A0ABQ3YZW2</accession>
<protein>
    <recommendedName>
        <fullName evidence="3">MSMEG_0570 family nitrogen starvation response protein</fullName>
    </recommendedName>
</protein>
<dbReference type="NCBIfam" id="TIGR04042">
    <property type="entry name" value="MSMEG_0570_fam"/>
    <property type="match status" value="1"/>
</dbReference>
<gene>
    <name evidence="1" type="ORF">Adu01nite_44200</name>
</gene>
<proteinExistence type="predicted"/>
<sequence>MPERYVSVRWPDGQSQEIYSPSTVVEDYFHAGQTLPVAEFVARSRAALTIAGDRVQAAYGFPCSRAAASIAAIAAGAAEHGQGDVTVERITA</sequence>
<keyword evidence="2" id="KW-1185">Reference proteome</keyword>
<dbReference type="Proteomes" id="UP000637628">
    <property type="component" value="Unassembled WGS sequence"/>
</dbReference>
<dbReference type="RefSeq" id="WP_203728785.1">
    <property type="nucleotide sequence ID" value="NZ_BAAATX010000010.1"/>
</dbReference>
<evidence type="ECO:0000313" key="2">
    <source>
        <dbReference type="Proteomes" id="UP000637628"/>
    </source>
</evidence>
<dbReference type="InterPro" id="IPR023846">
    <property type="entry name" value="CHP04042_MSMEG0570"/>
</dbReference>
<comment type="caution">
    <text evidence="1">The sequence shown here is derived from an EMBL/GenBank/DDBJ whole genome shotgun (WGS) entry which is preliminary data.</text>
</comment>
<evidence type="ECO:0008006" key="3">
    <source>
        <dbReference type="Google" id="ProtNLM"/>
    </source>
</evidence>
<evidence type="ECO:0000313" key="1">
    <source>
        <dbReference type="EMBL" id="GIE03070.1"/>
    </source>
</evidence>
<dbReference type="EMBL" id="BOML01000035">
    <property type="protein sequence ID" value="GIE03070.1"/>
    <property type="molecule type" value="Genomic_DNA"/>
</dbReference>
<reference evidence="1 2" key="1">
    <citation type="submission" date="2021-01" db="EMBL/GenBank/DDBJ databases">
        <title>Whole genome shotgun sequence of Actinoplanes durhamensis NBRC 14914.</title>
        <authorList>
            <person name="Komaki H."/>
            <person name="Tamura T."/>
        </authorList>
    </citation>
    <scope>NUCLEOTIDE SEQUENCE [LARGE SCALE GENOMIC DNA]</scope>
    <source>
        <strain evidence="1 2">NBRC 14914</strain>
    </source>
</reference>